<name>A0A7J6M8W8_PEROL</name>
<dbReference type="GO" id="GO:0012505">
    <property type="term" value="C:endomembrane system"/>
    <property type="evidence" value="ECO:0007669"/>
    <property type="project" value="UniProtKB-SubCell"/>
</dbReference>
<comment type="similarity">
    <text evidence="9">Belongs to the battenin family.</text>
</comment>
<proteinExistence type="inferred from homology"/>
<evidence type="ECO:0000256" key="7">
    <source>
        <dbReference type="ARBA" id="ARBA00023065"/>
    </source>
</evidence>
<comment type="subcellular location">
    <subcellularLocation>
        <location evidence="1">Endomembrane system</location>
        <topology evidence="1">Multi-pass membrane protein</topology>
    </subcellularLocation>
</comment>
<evidence type="ECO:0000256" key="4">
    <source>
        <dbReference type="ARBA" id="ARBA00022692"/>
    </source>
</evidence>
<evidence type="ECO:0000256" key="1">
    <source>
        <dbReference type="ARBA" id="ARBA00004127"/>
    </source>
</evidence>
<dbReference type="PANTHER" id="PTHR10981">
    <property type="entry name" value="BATTENIN"/>
    <property type="match status" value="1"/>
</dbReference>
<dbReference type="GO" id="GO:0051453">
    <property type="term" value="P:regulation of intracellular pH"/>
    <property type="evidence" value="ECO:0007669"/>
    <property type="project" value="TreeGrafter"/>
</dbReference>
<feature type="transmembrane region" description="Helical" evidence="9">
    <location>
        <begin position="67"/>
        <end position="86"/>
    </location>
</feature>
<dbReference type="InterPro" id="IPR008389">
    <property type="entry name" value="ATPase_V0-cplx_e1/e2_su"/>
</dbReference>
<evidence type="ECO:0000313" key="11">
    <source>
        <dbReference type="Proteomes" id="UP000570595"/>
    </source>
</evidence>
<keyword evidence="4 9" id="KW-0812">Transmembrane</keyword>
<dbReference type="PRINTS" id="PR01315">
    <property type="entry name" value="BATTENIN"/>
</dbReference>
<sequence>MVACTALEGDSLSPLLVAKGPSSTPKGVYACVFLLGVINNTALHLIYSTSQSLAYHFGKVDYMPYYGLIQLISCMLASGLHARFGVANFSFLSRTKFILLLQGLSYALLAAATALSWYAVGGSHTASTLGFGISLIAAVTSGGSQGIGEVLVVSRCYHLPPATLGAWGIGTGVSGLVAPVVYAWSKSLYPSTGVGTVFFMLSLNVLIPIFYFAFMYVDQHNTDLGAAKGHETTSHARSDPLTLASAGECMRTAGAGVLNFGAVYFLEYLITQSFLDRSTLHPHGHGLVDSNAYALSYAGYNLGVALSRGVVGMMPSPPIALIWIPTLLQLANCVFWAAESSLHSVRYEWFVTDTAGFEFYGCCMMVVGLMGGTSYSACYAYFRDTPTVPDRLREVLVNVSYGVSSLGMLLSSLSAIILSKTILSECSIYPCLSSFFAFTNFFGTVYITMSAVAAAPASLGFHAPGLITGTIIFAVLGVVFTFVAPILFAKETPKITKGESIRLSILLVWLTTICMWMFWAFVYMHQMVPLMNPIRKNPLLE</sequence>
<dbReference type="Pfam" id="PF02487">
    <property type="entry name" value="CLN3"/>
    <property type="match status" value="1"/>
</dbReference>
<evidence type="ECO:0000256" key="5">
    <source>
        <dbReference type="ARBA" id="ARBA00022781"/>
    </source>
</evidence>
<keyword evidence="7" id="KW-0406">Ion transport</keyword>
<organism evidence="10 11">
    <name type="scientific">Perkinsus olseni</name>
    <name type="common">Perkinsus atlanticus</name>
    <dbReference type="NCBI Taxonomy" id="32597"/>
    <lineage>
        <taxon>Eukaryota</taxon>
        <taxon>Sar</taxon>
        <taxon>Alveolata</taxon>
        <taxon>Perkinsozoa</taxon>
        <taxon>Perkinsea</taxon>
        <taxon>Perkinsida</taxon>
        <taxon>Perkinsidae</taxon>
        <taxon>Perkinsus</taxon>
    </lineage>
</organism>
<keyword evidence="5" id="KW-0375">Hydrogen ion transport</keyword>
<feature type="transmembrane region" description="Helical" evidence="9">
    <location>
        <begin position="402"/>
        <end position="423"/>
    </location>
</feature>
<evidence type="ECO:0000313" key="10">
    <source>
        <dbReference type="EMBL" id="KAF4667511.1"/>
    </source>
</evidence>
<feature type="transmembrane region" description="Helical" evidence="9">
    <location>
        <begin position="197"/>
        <end position="217"/>
    </location>
</feature>
<evidence type="ECO:0000256" key="2">
    <source>
        <dbReference type="ARBA" id="ARBA00008328"/>
    </source>
</evidence>
<dbReference type="PANTHER" id="PTHR10981:SF0">
    <property type="entry name" value="BATTENIN"/>
    <property type="match status" value="1"/>
</dbReference>
<keyword evidence="8 9" id="KW-0472">Membrane</keyword>
<dbReference type="OrthoDB" id="437791at2759"/>
<dbReference type="Proteomes" id="UP000570595">
    <property type="component" value="Unassembled WGS sequence"/>
</dbReference>
<feature type="transmembrane region" description="Helical" evidence="9">
    <location>
        <begin position="98"/>
        <end position="120"/>
    </location>
</feature>
<keyword evidence="3" id="KW-0813">Transport</keyword>
<comment type="caution">
    <text evidence="10">The sequence shown here is derived from an EMBL/GenBank/DDBJ whole genome shotgun (WGS) entry which is preliminary data.</text>
</comment>
<feature type="transmembrane region" description="Helical" evidence="9">
    <location>
        <begin position="164"/>
        <end position="185"/>
    </location>
</feature>
<keyword evidence="6 9" id="KW-1133">Transmembrane helix</keyword>
<feature type="transmembrane region" description="Helical" evidence="9">
    <location>
        <begin position="28"/>
        <end position="47"/>
    </location>
</feature>
<feature type="transmembrane region" description="Helical" evidence="9">
    <location>
        <begin position="359"/>
        <end position="382"/>
    </location>
</feature>
<feature type="transmembrane region" description="Helical" evidence="9">
    <location>
        <begin position="435"/>
        <end position="459"/>
    </location>
</feature>
<dbReference type="InterPro" id="IPR003492">
    <property type="entry name" value="Battenin_disease_Cln3"/>
</dbReference>
<accession>A0A7J6M8W8</accession>
<protein>
    <submittedName>
        <fullName evidence="10">Uncharacterized protein</fullName>
    </submittedName>
</protein>
<feature type="transmembrane region" description="Helical" evidence="9">
    <location>
        <begin position="465"/>
        <end position="489"/>
    </location>
</feature>
<reference evidence="10 11" key="1">
    <citation type="submission" date="2020-04" db="EMBL/GenBank/DDBJ databases">
        <title>Perkinsus olseni comparative genomics.</title>
        <authorList>
            <person name="Bogema D.R."/>
        </authorList>
    </citation>
    <scope>NUCLEOTIDE SEQUENCE [LARGE SCALE GENOMIC DNA]</scope>
    <source>
        <strain evidence="10">ATCC PRA-179</strain>
    </source>
</reference>
<feature type="transmembrane region" description="Helical" evidence="9">
    <location>
        <begin position="319"/>
        <end position="338"/>
    </location>
</feature>
<evidence type="ECO:0000256" key="8">
    <source>
        <dbReference type="ARBA" id="ARBA00023136"/>
    </source>
</evidence>
<dbReference type="GO" id="GO:0005773">
    <property type="term" value="C:vacuole"/>
    <property type="evidence" value="ECO:0007669"/>
    <property type="project" value="TreeGrafter"/>
</dbReference>
<dbReference type="EMBL" id="JABAHT010000053">
    <property type="protein sequence ID" value="KAF4667511.1"/>
    <property type="molecule type" value="Genomic_DNA"/>
</dbReference>
<gene>
    <name evidence="10" type="ORF">FOZ61_008224</name>
</gene>
<evidence type="ECO:0000256" key="3">
    <source>
        <dbReference type="ARBA" id="ARBA00022448"/>
    </source>
</evidence>
<evidence type="ECO:0000256" key="6">
    <source>
        <dbReference type="ARBA" id="ARBA00022989"/>
    </source>
</evidence>
<feature type="transmembrane region" description="Helical" evidence="9">
    <location>
        <begin position="501"/>
        <end position="522"/>
    </location>
</feature>
<dbReference type="AlphaFoldDB" id="A0A7J6M8W8"/>
<dbReference type="GO" id="GO:0033179">
    <property type="term" value="C:proton-transporting V-type ATPase, V0 domain"/>
    <property type="evidence" value="ECO:0007669"/>
    <property type="project" value="InterPro"/>
</dbReference>
<dbReference type="Pfam" id="PF05493">
    <property type="entry name" value="ATP_synt_H"/>
    <property type="match status" value="1"/>
</dbReference>
<dbReference type="GO" id="GO:0046961">
    <property type="term" value="F:proton-transporting ATPase activity, rotational mechanism"/>
    <property type="evidence" value="ECO:0007669"/>
    <property type="project" value="InterPro"/>
</dbReference>
<comment type="similarity">
    <text evidence="2">Belongs to the V-ATPase e1/e2 subunit family.</text>
</comment>
<evidence type="ECO:0000256" key="9">
    <source>
        <dbReference type="RuleBase" id="RU361113"/>
    </source>
</evidence>